<dbReference type="SUPFAM" id="SSF56935">
    <property type="entry name" value="Porins"/>
    <property type="match status" value="1"/>
</dbReference>
<dbReference type="InterPro" id="IPR039426">
    <property type="entry name" value="TonB-dep_rcpt-like"/>
</dbReference>
<sequence length="685" mass="77074">MKKFINQPKRAEVIHFRHWGGKRYSLFQALCKQVHIASLAVAYLYVSLPQDAVAQAEIVKVNTDYNLDEIEVSAQRAPVTYSQAARIISVIERDEIEAAPVSSIQDLLEYAVGVDIRQRGTYGVQADVSVRGGSFDQTLILLNGINISDPQTGHHNLNVPVSLKSVKRIEILNGPSARVYGPNAFSGAINIVTEPDDAESVNVDAAFGDHGLRDLNVSGNVKTGKLTSFIASSNMASNGYIQNTDFDSYNLFYQGRLTTTPGILDFQAGYTNKGFGANSFYSPAYPNQYEATKTTFASVKMTTGERLHFTPAAYWRRHQDRFELFRDNPASWYSGHNYHLTDVYGLSLNSWFQSAWGKTAFGAEFRSENIWSNVLGEELDEPMDVPGESGRQFTKGHSRTIVSYFGEHTFYVANFTASLGAMANWISDLNKEWNVYPGIDLSYRFADQLRAYASFNKSLRMPTFTDLYYAGPTNLGNPDLKPERSTTYEGGLKYRTRPLNIEAAYYHRIGKDMIDWVRLSDEEKWHTENLTEIKSHGAELTAKLNVAALAGSSFPVKQLGVNYAYNSLSKGSANYQSNYVLDNLKHKLVLSLDHAIAGRLQASWKFRYQDRNGSYARYVDAAYVGEENYQPFWLADLKVFWKSPSTQIYCTVANLFDQHYFDLGNLVQPGRWISAGISYKLDFNQ</sequence>
<evidence type="ECO:0000259" key="11">
    <source>
        <dbReference type="Pfam" id="PF07715"/>
    </source>
</evidence>
<keyword evidence="3 8" id="KW-1134">Transmembrane beta strand</keyword>
<evidence type="ECO:0000259" key="10">
    <source>
        <dbReference type="Pfam" id="PF00593"/>
    </source>
</evidence>
<dbReference type="Pfam" id="PF07715">
    <property type="entry name" value="Plug"/>
    <property type="match status" value="1"/>
</dbReference>
<dbReference type="AlphaFoldDB" id="A0A2T5BXK7"/>
<evidence type="ECO:0000256" key="9">
    <source>
        <dbReference type="RuleBase" id="RU003357"/>
    </source>
</evidence>
<dbReference type="PROSITE" id="PS52016">
    <property type="entry name" value="TONB_DEPENDENT_REC_3"/>
    <property type="match status" value="1"/>
</dbReference>
<evidence type="ECO:0000256" key="1">
    <source>
        <dbReference type="ARBA" id="ARBA00004571"/>
    </source>
</evidence>
<dbReference type="GO" id="GO:0044718">
    <property type="term" value="P:siderophore transmembrane transport"/>
    <property type="evidence" value="ECO:0007669"/>
    <property type="project" value="TreeGrafter"/>
</dbReference>
<evidence type="ECO:0000256" key="4">
    <source>
        <dbReference type="ARBA" id="ARBA00022692"/>
    </source>
</evidence>
<comment type="caution">
    <text evidence="12">The sequence shown here is derived from an EMBL/GenBank/DDBJ whole genome shotgun (WGS) entry which is preliminary data.</text>
</comment>
<dbReference type="Pfam" id="PF00593">
    <property type="entry name" value="TonB_dep_Rec_b-barrel"/>
    <property type="match status" value="1"/>
</dbReference>
<dbReference type="Gene3D" id="2.170.130.10">
    <property type="entry name" value="TonB-dependent receptor, plug domain"/>
    <property type="match status" value="1"/>
</dbReference>
<keyword evidence="4 8" id="KW-0812">Transmembrane</keyword>
<proteinExistence type="inferred from homology"/>
<feature type="domain" description="TonB-dependent receptor plug" evidence="11">
    <location>
        <begin position="84"/>
        <end position="188"/>
    </location>
</feature>
<dbReference type="EMBL" id="QAAD01000026">
    <property type="protein sequence ID" value="PTN05606.1"/>
    <property type="molecule type" value="Genomic_DNA"/>
</dbReference>
<dbReference type="PANTHER" id="PTHR30069">
    <property type="entry name" value="TONB-DEPENDENT OUTER MEMBRANE RECEPTOR"/>
    <property type="match status" value="1"/>
</dbReference>
<dbReference type="InterPro" id="IPR000531">
    <property type="entry name" value="Beta-barrel_TonB"/>
</dbReference>
<evidence type="ECO:0000313" key="13">
    <source>
        <dbReference type="Proteomes" id="UP000243525"/>
    </source>
</evidence>
<dbReference type="Proteomes" id="UP000243525">
    <property type="component" value="Unassembled WGS sequence"/>
</dbReference>
<keyword evidence="5 9" id="KW-0798">TonB box</keyword>
<accession>A0A2T5BXK7</accession>
<gene>
    <name evidence="12" type="ORF">C8N47_12625</name>
</gene>
<evidence type="ECO:0000256" key="5">
    <source>
        <dbReference type="ARBA" id="ARBA00023077"/>
    </source>
</evidence>
<evidence type="ECO:0000256" key="2">
    <source>
        <dbReference type="ARBA" id="ARBA00022448"/>
    </source>
</evidence>
<dbReference type="OrthoDB" id="9758472at2"/>
<comment type="subcellular location">
    <subcellularLocation>
        <location evidence="1 8">Cell outer membrane</location>
        <topology evidence="1 8">Multi-pass membrane protein</topology>
    </subcellularLocation>
</comment>
<keyword evidence="12" id="KW-0675">Receptor</keyword>
<evidence type="ECO:0000256" key="3">
    <source>
        <dbReference type="ARBA" id="ARBA00022452"/>
    </source>
</evidence>
<dbReference type="RefSeq" id="WP_107823712.1">
    <property type="nucleotide sequence ID" value="NZ_OY782574.1"/>
</dbReference>
<protein>
    <submittedName>
        <fullName evidence="12">Iron complex outermembrane receptor protein</fullName>
    </submittedName>
</protein>
<keyword evidence="7 8" id="KW-0998">Cell outer membrane</keyword>
<keyword evidence="13" id="KW-1185">Reference proteome</keyword>
<dbReference type="InterPro" id="IPR037066">
    <property type="entry name" value="Plug_dom_sf"/>
</dbReference>
<evidence type="ECO:0000256" key="6">
    <source>
        <dbReference type="ARBA" id="ARBA00023136"/>
    </source>
</evidence>
<name>A0A2T5BXK7_9BACT</name>
<comment type="similarity">
    <text evidence="8 9">Belongs to the TonB-dependent receptor family.</text>
</comment>
<evidence type="ECO:0000256" key="8">
    <source>
        <dbReference type="PROSITE-ProRule" id="PRU01360"/>
    </source>
</evidence>
<feature type="domain" description="TonB-dependent receptor-like beta-barrel" evidence="10">
    <location>
        <begin position="245"/>
        <end position="655"/>
    </location>
</feature>
<keyword evidence="6 8" id="KW-0472">Membrane</keyword>
<evidence type="ECO:0000256" key="7">
    <source>
        <dbReference type="ARBA" id="ARBA00023237"/>
    </source>
</evidence>
<dbReference type="PANTHER" id="PTHR30069:SF50">
    <property type="entry name" value="TONB-DEPENDENT RECEPTOR HI_1217-RELATED"/>
    <property type="match status" value="1"/>
</dbReference>
<organism evidence="12 13">
    <name type="scientific">Mangrovibacterium marinum</name>
    <dbReference type="NCBI Taxonomy" id="1639118"/>
    <lineage>
        <taxon>Bacteria</taxon>
        <taxon>Pseudomonadati</taxon>
        <taxon>Bacteroidota</taxon>
        <taxon>Bacteroidia</taxon>
        <taxon>Marinilabiliales</taxon>
        <taxon>Prolixibacteraceae</taxon>
        <taxon>Mangrovibacterium</taxon>
    </lineage>
</organism>
<dbReference type="GO" id="GO:0015344">
    <property type="term" value="F:siderophore uptake transmembrane transporter activity"/>
    <property type="evidence" value="ECO:0007669"/>
    <property type="project" value="TreeGrafter"/>
</dbReference>
<reference evidence="12 13" key="1">
    <citation type="submission" date="2018-04" db="EMBL/GenBank/DDBJ databases">
        <title>Genomic Encyclopedia of Archaeal and Bacterial Type Strains, Phase II (KMG-II): from individual species to whole genera.</title>
        <authorList>
            <person name="Goeker M."/>
        </authorList>
    </citation>
    <scope>NUCLEOTIDE SEQUENCE [LARGE SCALE GENOMIC DNA]</scope>
    <source>
        <strain evidence="12 13">DSM 28823</strain>
    </source>
</reference>
<dbReference type="InterPro" id="IPR012910">
    <property type="entry name" value="Plug_dom"/>
</dbReference>
<evidence type="ECO:0000313" key="12">
    <source>
        <dbReference type="EMBL" id="PTN05606.1"/>
    </source>
</evidence>
<keyword evidence="2 8" id="KW-0813">Transport</keyword>
<dbReference type="GO" id="GO:0009279">
    <property type="term" value="C:cell outer membrane"/>
    <property type="evidence" value="ECO:0007669"/>
    <property type="project" value="UniProtKB-SubCell"/>
</dbReference>
<dbReference type="Gene3D" id="2.40.170.20">
    <property type="entry name" value="TonB-dependent receptor, beta-barrel domain"/>
    <property type="match status" value="1"/>
</dbReference>
<dbReference type="InterPro" id="IPR036942">
    <property type="entry name" value="Beta-barrel_TonB_sf"/>
</dbReference>